<proteinExistence type="predicted"/>
<feature type="compositionally biased region" description="Low complexity" evidence="1">
    <location>
        <begin position="11"/>
        <end position="20"/>
    </location>
</feature>
<name>A0ABW4KTB0_9BURK</name>
<gene>
    <name evidence="3" type="ORF">ACFSF0_08340</name>
</gene>
<dbReference type="RefSeq" id="WP_187265801.1">
    <property type="nucleotide sequence ID" value="NZ_JBHUEJ010000017.1"/>
</dbReference>
<feature type="region of interest" description="Disordered" evidence="1">
    <location>
        <begin position="73"/>
        <end position="114"/>
    </location>
</feature>
<evidence type="ECO:0000313" key="3">
    <source>
        <dbReference type="EMBL" id="MFD1710611.1"/>
    </source>
</evidence>
<comment type="caution">
    <text evidence="3">The sequence shown here is derived from an EMBL/GenBank/DDBJ whole genome shotgun (WGS) entry which is preliminary data.</text>
</comment>
<feature type="region of interest" description="Disordered" evidence="1">
    <location>
        <begin position="1"/>
        <end position="20"/>
    </location>
</feature>
<dbReference type="EMBL" id="JBHUEJ010000017">
    <property type="protein sequence ID" value="MFD1710611.1"/>
    <property type="molecule type" value="Genomic_DNA"/>
</dbReference>
<evidence type="ECO:0000313" key="4">
    <source>
        <dbReference type="Proteomes" id="UP001597304"/>
    </source>
</evidence>
<dbReference type="Proteomes" id="UP001597304">
    <property type="component" value="Unassembled WGS sequence"/>
</dbReference>
<keyword evidence="2" id="KW-0812">Transmembrane</keyword>
<evidence type="ECO:0000256" key="1">
    <source>
        <dbReference type="SAM" id="MobiDB-lite"/>
    </source>
</evidence>
<evidence type="ECO:0000256" key="2">
    <source>
        <dbReference type="SAM" id="Phobius"/>
    </source>
</evidence>
<reference evidence="4" key="1">
    <citation type="journal article" date="2019" name="Int. J. Syst. Evol. Microbiol.">
        <title>The Global Catalogue of Microorganisms (GCM) 10K type strain sequencing project: providing services to taxonomists for standard genome sequencing and annotation.</title>
        <authorList>
            <consortium name="The Broad Institute Genomics Platform"/>
            <consortium name="The Broad Institute Genome Sequencing Center for Infectious Disease"/>
            <person name="Wu L."/>
            <person name="Ma J."/>
        </authorList>
    </citation>
    <scope>NUCLEOTIDE SEQUENCE [LARGE SCALE GENOMIC DNA]</scope>
    <source>
        <strain evidence="4">LMG 29247</strain>
    </source>
</reference>
<accession>A0ABW4KTB0</accession>
<sequence>MSTIQTPYPPASAHAAPAEAPSGPWWKYGHMWMVVGGPLVVVVAAFVTLWLAIRTPDPVYTDADDIRVRSAATMQRADEHDGPSMAPAMQGRNHAATGGVTRPTVHGPKPGTHP</sequence>
<keyword evidence="2" id="KW-0472">Membrane</keyword>
<keyword evidence="4" id="KW-1185">Reference proteome</keyword>
<protein>
    <submittedName>
        <fullName evidence="3">Nitrogen fixation protein FixH</fullName>
    </submittedName>
</protein>
<organism evidence="3 4">
    <name type="scientific">Ottowia flava</name>
    <dbReference type="NCBI Taxonomy" id="2675430"/>
    <lineage>
        <taxon>Bacteria</taxon>
        <taxon>Pseudomonadati</taxon>
        <taxon>Pseudomonadota</taxon>
        <taxon>Betaproteobacteria</taxon>
        <taxon>Burkholderiales</taxon>
        <taxon>Comamonadaceae</taxon>
        <taxon>Ottowia</taxon>
    </lineage>
</organism>
<keyword evidence="2" id="KW-1133">Transmembrane helix</keyword>
<feature type="transmembrane region" description="Helical" evidence="2">
    <location>
        <begin position="31"/>
        <end position="53"/>
    </location>
</feature>